<organism evidence="6 7">
    <name type="scientific">Panicum miliaceum</name>
    <name type="common">Proso millet</name>
    <name type="synonym">Broomcorn millet</name>
    <dbReference type="NCBI Taxonomy" id="4540"/>
    <lineage>
        <taxon>Eukaryota</taxon>
        <taxon>Viridiplantae</taxon>
        <taxon>Streptophyta</taxon>
        <taxon>Embryophyta</taxon>
        <taxon>Tracheophyta</taxon>
        <taxon>Spermatophyta</taxon>
        <taxon>Magnoliopsida</taxon>
        <taxon>Liliopsida</taxon>
        <taxon>Poales</taxon>
        <taxon>Poaceae</taxon>
        <taxon>PACMAD clade</taxon>
        <taxon>Panicoideae</taxon>
        <taxon>Panicodae</taxon>
        <taxon>Paniceae</taxon>
        <taxon>Panicinae</taxon>
        <taxon>Panicum</taxon>
        <taxon>Panicum sect. Panicum</taxon>
    </lineage>
</organism>
<dbReference type="CDD" id="cd00472">
    <property type="entry name" value="Ribosomal_L24e_L24"/>
    <property type="match status" value="1"/>
</dbReference>
<dbReference type="GO" id="GO:0042273">
    <property type="term" value="P:ribosomal large subunit biogenesis"/>
    <property type="evidence" value="ECO:0007669"/>
    <property type="project" value="TreeGrafter"/>
</dbReference>
<sequence length="167" mass="20268">MRLEKCWFCSSTIYPGHGIQFVRNDAKIFRFCRSKCHKNFKMKRNPRKVKWTKAYRSLHGKDMTQDSTFEFERKRNRPERYDRNMTEQTLKAIPLITKIRHERLKKHITDRHKPGKKKELERDNKELEQDINMLPKKLFSNEASAEKTKVKVKVKVVQQQTEDRMEE</sequence>
<reference evidence="7" key="1">
    <citation type="journal article" date="2019" name="Nat. Commun.">
        <title>The genome of broomcorn millet.</title>
        <authorList>
            <person name="Zou C."/>
            <person name="Miki D."/>
            <person name="Li D."/>
            <person name="Tang Q."/>
            <person name="Xiao L."/>
            <person name="Rajput S."/>
            <person name="Deng P."/>
            <person name="Jia W."/>
            <person name="Huang R."/>
            <person name="Zhang M."/>
            <person name="Sun Y."/>
            <person name="Hu J."/>
            <person name="Fu X."/>
            <person name="Schnable P.S."/>
            <person name="Li F."/>
            <person name="Zhang H."/>
            <person name="Feng B."/>
            <person name="Zhu X."/>
            <person name="Liu R."/>
            <person name="Schnable J.C."/>
            <person name="Zhu J.-K."/>
            <person name="Zhang H."/>
        </authorList>
    </citation>
    <scope>NUCLEOTIDE SEQUENCE [LARGE SCALE GENOMIC DNA]</scope>
</reference>
<comment type="caution">
    <text evidence="6">The sequence shown here is derived from an EMBL/GenBank/DDBJ whole genome shotgun (WGS) entry which is preliminary data.</text>
</comment>
<dbReference type="PANTHER" id="PTHR10792">
    <property type="entry name" value="60S RIBOSOMAL PROTEIN L24"/>
    <property type="match status" value="1"/>
</dbReference>
<evidence type="ECO:0000256" key="2">
    <source>
        <dbReference type="ARBA" id="ARBA00005647"/>
    </source>
</evidence>
<gene>
    <name evidence="6" type="ORF">C2845_PM01G25410</name>
</gene>
<evidence type="ECO:0000256" key="3">
    <source>
        <dbReference type="ARBA" id="ARBA00022517"/>
    </source>
</evidence>
<evidence type="ECO:0000313" key="7">
    <source>
        <dbReference type="Proteomes" id="UP000275267"/>
    </source>
</evidence>
<keyword evidence="3" id="KW-0690">Ribosome biogenesis</keyword>
<evidence type="ECO:0000256" key="4">
    <source>
        <dbReference type="ARBA" id="ARBA00023242"/>
    </source>
</evidence>
<comment type="similarity">
    <text evidence="2">Belongs to the eukaryotic ribosomal protein eL24 family.</text>
</comment>
<name>A0A3L6TLD5_PANMI</name>
<dbReference type="GO" id="GO:0005730">
    <property type="term" value="C:nucleolus"/>
    <property type="evidence" value="ECO:0007669"/>
    <property type="project" value="TreeGrafter"/>
</dbReference>
<evidence type="ECO:0000313" key="6">
    <source>
        <dbReference type="EMBL" id="RLN41062.1"/>
    </source>
</evidence>
<dbReference type="EMBL" id="PQIB02000001">
    <property type="protein sequence ID" value="RLN41062.1"/>
    <property type="molecule type" value="Genomic_DNA"/>
</dbReference>
<evidence type="ECO:0000256" key="1">
    <source>
        <dbReference type="ARBA" id="ARBA00004123"/>
    </source>
</evidence>
<dbReference type="Gene3D" id="2.30.170.20">
    <property type="entry name" value="Ribosomal protein L24e"/>
    <property type="match status" value="1"/>
</dbReference>
<dbReference type="InterPro" id="IPR056366">
    <property type="entry name" value="Ribosomal_eL24"/>
</dbReference>
<dbReference type="STRING" id="4540.A0A3L6TLD5"/>
<dbReference type="PROSITE" id="PS01073">
    <property type="entry name" value="RIBOSOMAL_L24E"/>
    <property type="match status" value="1"/>
</dbReference>
<comment type="subcellular location">
    <subcellularLocation>
        <location evidence="1">Nucleus</location>
    </subcellularLocation>
</comment>
<keyword evidence="4" id="KW-0539">Nucleus</keyword>
<dbReference type="Pfam" id="PF01246">
    <property type="entry name" value="Ribosomal_L24e"/>
    <property type="match status" value="1"/>
</dbReference>
<evidence type="ECO:0000259" key="5">
    <source>
        <dbReference type="SMART" id="SM00746"/>
    </source>
</evidence>
<protein>
    <submittedName>
        <fullName evidence="6">Ribosome biogenesis protein RLP24</fullName>
    </submittedName>
</protein>
<dbReference type="OrthoDB" id="10262490at2759"/>
<dbReference type="InterPro" id="IPR000988">
    <property type="entry name" value="Ribosomal_eL24-rel_N"/>
</dbReference>
<dbReference type="GO" id="GO:0003735">
    <property type="term" value="F:structural constituent of ribosome"/>
    <property type="evidence" value="ECO:0007669"/>
    <property type="project" value="InterPro"/>
</dbReference>
<dbReference type="Proteomes" id="UP000275267">
    <property type="component" value="Unassembled WGS sequence"/>
</dbReference>
<dbReference type="InterPro" id="IPR023442">
    <property type="entry name" value="Ribosomal_eL24_CS"/>
</dbReference>
<dbReference type="SMART" id="SM00746">
    <property type="entry name" value="TRASH"/>
    <property type="match status" value="1"/>
</dbReference>
<dbReference type="InterPro" id="IPR038630">
    <property type="entry name" value="L24e/L24_sf"/>
</dbReference>
<dbReference type="PANTHER" id="PTHR10792:SF8">
    <property type="entry name" value="RIBOSOME BIOGENESIS PROTEIN RLP24-RELATED"/>
    <property type="match status" value="1"/>
</dbReference>
<dbReference type="InterPro" id="IPR011017">
    <property type="entry name" value="TRASH_dom"/>
</dbReference>
<accession>A0A3L6TLD5</accession>
<keyword evidence="7" id="KW-1185">Reference proteome</keyword>
<dbReference type="SUPFAM" id="SSF57716">
    <property type="entry name" value="Glucocorticoid receptor-like (DNA-binding domain)"/>
    <property type="match status" value="1"/>
</dbReference>
<feature type="domain" description="TRASH" evidence="5">
    <location>
        <begin position="6"/>
        <end position="44"/>
    </location>
</feature>
<dbReference type="AlphaFoldDB" id="A0A3L6TLD5"/>
<dbReference type="FunFam" id="2.30.170.20:FF:000001">
    <property type="entry name" value="probable ribosome biogenesis protein RLP24"/>
    <property type="match status" value="1"/>
</dbReference>
<proteinExistence type="inferred from homology"/>